<dbReference type="STRING" id="1136497.SAMN04489752_1883"/>
<dbReference type="InterPro" id="IPR043834">
    <property type="entry name" value="REC"/>
</dbReference>
<evidence type="ECO:0000313" key="4">
    <source>
        <dbReference type="Proteomes" id="UP000199597"/>
    </source>
</evidence>
<dbReference type="AlphaFoldDB" id="A0A1H1SVJ4"/>
<reference evidence="4" key="1">
    <citation type="submission" date="2016-10" db="EMBL/GenBank/DDBJ databases">
        <authorList>
            <person name="Varghese N."/>
            <person name="Submissions S."/>
        </authorList>
    </citation>
    <scope>NUCLEOTIDE SEQUENCE [LARGE SCALE GENOMIC DNA]</scope>
    <source>
        <strain evidence="4">DSM 23676</strain>
    </source>
</reference>
<gene>
    <name evidence="3" type="ORF">SAMN04489752_1883</name>
</gene>
<dbReference type="Pfam" id="PF19192">
    <property type="entry name" value="Response_reg_2"/>
    <property type="match status" value="1"/>
</dbReference>
<evidence type="ECO:0000313" key="3">
    <source>
        <dbReference type="EMBL" id="SDS51868.1"/>
    </source>
</evidence>
<proteinExistence type="predicted"/>
<dbReference type="RefSeq" id="WP_092012820.1">
    <property type="nucleotide sequence ID" value="NZ_LT629766.1"/>
</dbReference>
<sequence length="549" mass="61305">MATSFERHVRRQVNEFLQTILMIDDEAFRRETGATTLPPDENWDESEGASVGSPLKLVAPSASVEGDELDVQAVSRSFAEEALACAILSPQSLQENEDFRPAFVATAKRADALILDWNLNGDNGATAEKLIKAVLRNDTKSPRRRLRLLTIYTGEPDLTQIAERVSKATTESLPEDELKWDDDRRRVAFSRGPLRVAVFAKEHVRSISTELADRRRAIHELPSLVVEEFSRHSLGLVTAASLSALSGIRNDAHRLLAALGPEIDGAVLGQRVSLPHPEDVERQVEGLIASELEAIVQDHEVGSHVGLKRIRQWLNHKTGLGERGISTFKSMNAKIRLQLLADGFSSEMKAKLQDAGISNSRQRKLMAEATHLFVESLEEKQSSDQLFSMRMSLRSRYAKPSPVLQLGTIVEQDGLYAVCVQPLCDSVRINGSRMFPLLPLEIVNEGDRSPSDLTVRDSNSSGGYVRLRLVPKPSRILMRDFESSASGTVKVRRYRKVERFSEVKVKGRGKSWRWVGDLKADHAQRMVERLSSEFSRVGLEEAESLRQGW</sequence>
<dbReference type="OrthoDB" id="5135940at2"/>
<keyword evidence="4" id="KW-1185">Reference proteome</keyword>
<protein>
    <recommendedName>
        <fullName evidence="2">Response receiver domain-containing protein</fullName>
    </recommendedName>
</protein>
<name>A0A1H1SVJ4_9MICO</name>
<feature type="region of interest" description="Disordered" evidence="1">
    <location>
        <begin position="33"/>
        <end position="53"/>
    </location>
</feature>
<evidence type="ECO:0000259" key="2">
    <source>
        <dbReference type="Pfam" id="PF19192"/>
    </source>
</evidence>
<feature type="domain" description="Response receiver" evidence="2">
    <location>
        <begin position="16"/>
        <end position="204"/>
    </location>
</feature>
<dbReference type="EMBL" id="LT629766">
    <property type="protein sequence ID" value="SDS51868.1"/>
    <property type="molecule type" value="Genomic_DNA"/>
</dbReference>
<accession>A0A1H1SVJ4</accession>
<dbReference type="Proteomes" id="UP000199597">
    <property type="component" value="Chromosome I"/>
</dbReference>
<organism evidence="3 4">
    <name type="scientific">Brevibacterium siliguriense</name>
    <dbReference type="NCBI Taxonomy" id="1136497"/>
    <lineage>
        <taxon>Bacteria</taxon>
        <taxon>Bacillati</taxon>
        <taxon>Actinomycetota</taxon>
        <taxon>Actinomycetes</taxon>
        <taxon>Micrococcales</taxon>
        <taxon>Brevibacteriaceae</taxon>
        <taxon>Brevibacterium</taxon>
    </lineage>
</organism>
<evidence type="ECO:0000256" key="1">
    <source>
        <dbReference type="SAM" id="MobiDB-lite"/>
    </source>
</evidence>